<dbReference type="PANTHER" id="PTHR44757">
    <property type="entry name" value="DIGUANYLATE CYCLASE DGCP"/>
    <property type="match status" value="1"/>
</dbReference>
<evidence type="ECO:0000259" key="1">
    <source>
        <dbReference type="PROSITE" id="PS50112"/>
    </source>
</evidence>
<proteinExistence type="predicted"/>
<dbReference type="CDD" id="cd01949">
    <property type="entry name" value="GGDEF"/>
    <property type="match status" value="1"/>
</dbReference>
<dbReference type="SUPFAM" id="SSF55785">
    <property type="entry name" value="PYP-like sensor domain (PAS domain)"/>
    <property type="match status" value="1"/>
</dbReference>
<dbReference type="CDD" id="cd00130">
    <property type="entry name" value="PAS"/>
    <property type="match status" value="1"/>
</dbReference>
<dbReference type="PROSITE" id="PS50112">
    <property type="entry name" value="PAS"/>
    <property type="match status" value="1"/>
</dbReference>
<dbReference type="Pfam" id="PF00990">
    <property type="entry name" value="GGDEF"/>
    <property type="match status" value="1"/>
</dbReference>
<dbReference type="NCBIfam" id="TIGR00229">
    <property type="entry name" value="sensory_box"/>
    <property type="match status" value="1"/>
</dbReference>
<dbReference type="SMART" id="SM00091">
    <property type="entry name" value="PAS"/>
    <property type="match status" value="1"/>
</dbReference>
<protein>
    <submittedName>
        <fullName evidence="5">Diguanylate cyclase</fullName>
    </submittedName>
</protein>
<feature type="domain" description="GGDEF" evidence="4">
    <location>
        <begin position="302"/>
        <end position="433"/>
    </location>
</feature>
<accession>A0ABP3EC10</accession>
<dbReference type="PANTHER" id="PTHR44757:SF2">
    <property type="entry name" value="BIOFILM ARCHITECTURE MAINTENANCE PROTEIN MBAA"/>
    <property type="match status" value="1"/>
</dbReference>
<sequence>MTPPARPRRRELAREWLRAVYPTAYVPLSPAEIEEFLLGLVDVIADAVQADPFTVDPVAVVGERLVKAHFNGPDTLQRTVEVLGRTLLFTPELEDVPQLPEKVVAILGSLSTSFAIAMRLDAFDQQEEIKRALMAAKTRAERVARVSESRFREVFSTAAFGIAITDLRGVCVQANDALGEMLGVPHEELPGRRLVEVFHPDDREALAGGYRAVGAGRVDRFREQRRLLGGDGDPVWVHLAVSLLRDADGAPAYHVTMAEDVTELHLLQKNLDHQLLHDRLTGLSNRQHFVTRLEAMHRSAAGGITLYHLDLDAFNVVNNGMGHAKGDELLREVARRLKTVFSDERAVVARIDGDEFAVVVANRPDTPKVPQMVERITAALAAPMSCGAALSTGIGVVDRPAQGWPAEELLRAANATLRRAKAKGKGQWQTYDRPQDTTSRSWLALAARMPGALRDSELEVEFRPVLDLASRTPLGRLARFRWDDLDHRDCVKMAETNGLSLKLGQWALREAAEAAALWSAGTLHFELSPMQSRDEDLVATVKRVLDETGLPGANLRLYLDTRAMLDEDGDNAEVLREMGIALALSGFNGGQAELSLLGELPVDALVLAPSVVDRLAGEEESLPHRAIGQMIETIRAAGYAVCVPDVPTPHLADWWAAKGADAAFGPFTGPPSPGYEL</sequence>
<dbReference type="EMBL" id="BAAABU010000027">
    <property type="protein sequence ID" value="GAA0258623.1"/>
    <property type="molecule type" value="Genomic_DNA"/>
</dbReference>
<dbReference type="SMART" id="SM00052">
    <property type="entry name" value="EAL"/>
    <property type="match status" value="1"/>
</dbReference>
<dbReference type="SUPFAM" id="SSF141868">
    <property type="entry name" value="EAL domain-like"/>
    <property type="match status" value="1"/>
</dbReference>
<evidence type="ECO:0000313" key="6">
    <source>
        <dbReference type="Proteomes" id="UP001500416"/>
    </source>
</evidence>
<dbReference type="InterPro" id="IPR035919">
    <property type="entry name" value="EAL_sf"/>
</dbReference>
<dbReference type="RefSeq" id="WP_343939033.1">
    <property type="nucleotide sequence ID" value="NZ_BAAABU010000027.1"/>
</dbReference>
<dbReference type="SMART" id="SM00267">
    <property type="entry name" value="GGDEF"/>
    <property type="match status" value="1"/>
</dbReference>
<comment type="caution">
    <text evidence="5">The sequence shown here is derived from an EMBL/GenBank/DDBJ whole genome shotgun (WGS) entry which is preliminary data.</text>
</comment>
<dbReference type="InterPro" id="IPR000160">
    <property type="entry name" value="GGDEF_dom"/>
</dbReference>
<dbReference type="Gene3D" id="3.20.20.450">
    <property type="entry name" value="EAL domain"/>
    <property type="match status" value="1"/>
</dbReference>
<dbReference type="SUPFAM" id="SSF55073">
    <property type="entry name" value="Nucleotide cyclase"/>
    <property type="match status" value="1"/>
</dbReference>
<dbReference type="PROSITE" id="PS50113">
    <property type="entry name" value="PAC"/>
    <property type="match status" value="1"/>
</dbReference>
<dbReference type="PROSITE" id="PS50887">
    <property type="entry name" value="GGDEF"/>
    <property type="match status" value="1"/>
</dbReference>
<dbReference type="Pfam" id="PF08448">
    <property type="entry name" value="PAS_4"/>
    <property type="match status" value="1"/>
</dbReference>
<dbReference type="InterPro" id="IPR043128">
    <property type="entry name" value="Rev_trsase/Diguanyl_cyclase"/>
</dbReference>
<dbReference type="InterPro" id="IPR013656">
    <property type="entry name" value="PAS_4"/>
</dbReference>
<dbReference type="Proteomes" id="UP001500416">
    <property type="component" value="Unassembled WGS sequence"/>
</dbReference>
<dbReference type="InterPro" id="IPR001633">
    <property type="entry name" value="EAL_dom"/>
</dbReference>
<evidence type="ECO:0000313" key="5">
    <source>
        <dbReference type="EMBL" id="GAA0258623.1"/>
    </source>
</evidence>
<organism evidence="5 6">
    <name type="scientific">Saccharothrix mutabilis subsp. mutabilis</name>
    <dbReference type="NCBI Taxonomy" id="66855"/>
    <lineage>
        <taxon>Bacteria</taxon>
        <taxon>Bacillati</taxon>
        <taxon>Actinomycetota</taxon>
        <taxon>Actinomycetes</taxon>
        <taxon>Pseudonocardiales</taxon>
        <taxon>Pseudonocardiaceae</taxon>
        <taxon>Saccharothrix</taxon>
    </lineage>
</organism>
<dbReference type="InterPro" id="IPR029787">
    <property type="entry name" value="Nucleotide_cyclase"/>
</dbReference>
<dbReference type="Gene3D" id="3.30.450.20">
    <property type="entry name" value="PAS domain"/>
    <property type="match status" value="1"/>
</dbReference>
<dbReference type="NCBIfam" id="TIGR00254">
    <property type="entry name" value="GGDEF"/>
    <property type="match status" value="1"/>
</dbReference>
<feature type="domain" description="EAL" evidence="3">
    <location>
        <begin position="442"/>
        <end position="677"/>
    </location>
</feature>
<feature type="domain" description="PAC" evidence="2">
    <location>
        <begin position="221"/>
        <end position="273"/>
    </location>
</feature>
<keyword evidence="6" id="KW-1185">Reference proteome</keyword>
<dbReference type="InterPro" id="IPR000700">
    <property type="entry name" value="PAS-assoc_C"/>
</dbReference>
<evidence type="ECO:0000259" key="4">
    <source>
        <dbReference type="PROSITE" id="PS50887"/>
    </source>
</evidence>
<feature type="domain" description="PAS" evidence="1">
    <location>
        <begin position="147"/>
        <end position="206"/>
    </location>
</feature>
<dbReference type="PROSITE" id="PS50883">
    <property type="entry name" value="EAL"/>
    <property type="match status" value="1"/>
</dbReference>
<name>A0ABP3EC10_9PSEU</name>
<dbReference type="InterPro" id="IPR035965">
    <property type="entry name" value="PAS-like_dom_sf"/>
</dbReference>
<gene>
    <name evidence="5" type="ORF">GCM10010492_69500</name>
</gene>
<dbReference type="Gene3D" id="3.30.70.270">
    <property type="match status" value="1"/>
</dbReference>
<reference evidence="6" key="1">
    <citation type="journal article" date="2019" name="Int. J. Syst. Evol. Microbiol.">
        <title>The Global Catalogue of Microorganisms (GCM) 10K type strain sequencing project: providing services to taxonomists for standard genome sequencing and annotation.</title>
        <authorList>
            <consortium name="The Broad Institute Genomics Platform"/>
            <consortium name="The Broad Institute Genome Sequencing Center for Infectious Disease"/>
            <person name="Wu L."/>
            <person name="Ma J."/>
        </authorList>
    </citation>
    <scope>NUCLEOTIDE SEQUENCE [LARGE SCALE GENOMIC DNA]</scope>
    <source>
        <strain evidence="6">JCM 3380</strain>
    </source>
</reference>
<evidence type="ECO:0000259" key="3">
    <source>
        <dbReference type="PROSITE" id="PS50883"/>
    </source>
</evidence>
<dbReference type="InterPro" id="IPR000014">
    <property type="entry name" value="PAS"/>
</dbReference>
<dbReference type="Pfam" id="PF00563">
    <property type="entry name" value="EAL"/>
    <property type="match status" value="1"/>
</dbReference>
<evidence type="ECO:0000259" key="2">
    <source>
        <dbReference type="PROSITE" id="PS50113"/>
    </source>
</evidence>
<dbReference type="InterPro" id="IPR052155">
    <property type="entry name" value="Biofilm_reg_signaling"/>
</dbReference>